<name>K6GJB7_9BACT</name>
<proteinExistence type="predicted"/>
<comment type="caution">
    <text evidence="1">The sequence shown here is derived from an EMBL/GenBank/DDBJ whole genome shotgun (WGS) entry which is preliminary data.</text>
</comment>
<gene>
    <name evidence="1" type="ORF">B193_0076</name>
</gene>
<organism evidence="1 2">
    <name type="scientific">Solidesulfovibrio magneticus str. Maddingley MBC34</name>
    <dbReference type="NCBI Taxonomy" id="1206767"/>
    <lineage>
        <taxon>Bacteria</taxon>
        <taxon>Pseudomonadati</taxon>
        <taxon>Thermodesulfobacteriota</taxon>
        <taxon>Desulfovibrionia</taxon>
        <taxon>Desulfovibrionales</taxon>
        <taxon>Desulfovibrionaceae</taxon>
        <taxon>Solidesulfovibrio</taxon>
    </lineage>
</organism>
<sequence length="312" mass="33214">MDFLSFFMPGERRPTPRAAEAAARAARGRAEALLGRATARLDGLLALLAAADARDAGLVAALLAEDLDALAELLGAGGETLTEVRAGLGPMPGPQALAAFARRAGDRLDALEKKLAARKAGDWRLAVDRFEARALWRVRTALIVCVALLSASLLLGDTLAKKRRDFAAMVALLHERTEAQNALDALAELALAAKKATGRPLFEVTGENCTSCGCEGRDLRLVPQGDVCRRKWDTARERLGAAAKASPRTLERLVRDPWGSPYLLNENEGESPDFPCLPDAVVSAGQNGLFGDADDIVAAVPNAFCPKDKERP</sequence>
<evidence type="ECO:0000313" key="1">
    <source>
        <dbReference type="EMBL" id="EKO41199.1"/>
    </source>
</evidence>
<reference evidence="1 2" key="1">
    <citation type="submission" date="2012-07" db="EMBL/GenBank/DDBJ databases">
        <title>Draft genome sequence of Desulfovibrio magneticus str. Maddingley MBC34 obtained from a metagenomic sequence of a methanogenic enrichment isolated from coal-seam formation water in Victoria, Australia.</title>
        <authorList>
            <person name="Greenfield P."/>
            <person name="Hendry P."/>
            <person name="Li D."/>
            <person name="Rosewarne C.P."/>
            <person name="Tran-Dinh N."/>
            <person name="Elbourne L.D.H."/>
            <person name="Paulsen I.T."/>
            <person name="Midgley D.J."/>
        </authorList>
    </citation>
    <scope>NUCLEOTIDE SEQUENCE [LARGE SCALE GENOMIC DNA]</scope>
    <source>
        <strain evidence="2">Maddingley MBC34</strain>
    </source>
</reference>
<protein>
    <submittedName>
        <fullName evidence="1">Uncharacterized protein</fullName>
    </submittedName>
</protein>
<dbReference type="AlphaFoldDB" id="K6GJB7"/>
<dbReference type="EMBL" id="ALAO01000016">
    <property type="protein sequence ID" value="EKO41199.1"/>
    <property type="molecule type" value="Genomic_DNA"/>
</dbReference>
<dbReference type="PATRIC" id="fig|1206767.3.peg.61"/>
<evidence type="ECO:0000313" key="2">
    <source>
        <dbReference type="Proteomes" id="UP000006272"/>
    </source>
</evidence>
<accession>K6GJB7</accession>
<dbReference type="Proteomes" id="UP000006272">
    <property type="component" value="Unassembled WGS sequence"/>
</dbReference>